<dbReference type="PANTHER" id="PTHR46732">
    <property type="entry name" value="ATP-DEPENDENT PROTEASE LA (LON) DOMAIN PROTEIN"/>
    <property type="match status" value="1"/>
</dbReference>
<dbReference type="EMBL" id="JAEMUK010000014">
    <property type="protein sequence ID" value="MBJ7543378.1"/>
    <property type="molecule type" value="Genomic_DNA"/>
</dbReference>
<name>A0A8I1GA78_9HYPH</name>
<accession>A0A8I1GA78</accession>
<evidence type="ECO:0000259" key="1">
    <source>
        <dbReference type="PROSITE" id="PS51787"/>
    </source>
</evidence>
<evidence type="ECO:0000313" key="3">
    <source>
        <dbReference type="Proteomes" id="UP000623250"/>
    </source>
</evidence>
<dbReference type="PANTHER" id="PTHR46732:SF8">
    <property type="entry name" value="ATP-DEPENDENT PROTEASE LA (LON) DOMAIN PROTEIN"/>
    <property type="match status" value="1"/>
</dbReference>
<feature type="domain" description="Lon N-terminal" evidence="1">
    <location>
        <begin position="23"/>
        <end position="219"/>
    </location>
</feature>
<dbReference type="InterPro" id="IPR046336">
    <property type="entry name" value="Lon_prtase_N_sf"/>
</dbReference>
<sequence>MKRDVAVGITERYRTLSDLPAQIPVFPLQGCILLPRSNLPLNVFEPRYLAMVEDAIAGDRLIGIVQPLPAEEESPAAKGFPLRATGCVGRLSAFSETDDGRLLITLTGVCRFDIVGETQTAKPYRICDASYRPYENDLIRGHGQDAVDWLKFVAVLRAYLDARKLTADWDSIQRSPTELLINTLSMISPYGPEEKQALLEAADLKARAEVLIALAEMEIAAPGSGTGTSLH</sequence>
<dbReference type="AlphaFoldDB" id="A0A8I1GA78"/>
<reference evidence="2 3" key="1">
    <citation type="submission" date="2020-12" db="EMBL/GenBank/DDBJ databases">
        <title>Revised draft genomes of Rhodomicrobium vannielii ATCC 17100 and Rhodomicrobium udaipurense JA643.</title>
        <authorList>
            <person name="Conners E.M."/>
            <person name="Davenport E.J."/>
            <person name="Bose A."/>
        </authorList>
    </citation>
    <scope>NUCLEOTIDE SEQUENCE [LARGE SCALE GENOMIC DNA]</scope>
    <source>
        <strain evidence="2 3">JA643</strain>
    </source>
</reference>
<comment type="caution">
    <text evidence="2">The sequence shown here is derived from an EMBL/GenBank/DDBJ whole genome shotgun (WGS) entry which is preliminary data.</text>
</comment>
<dbReference type="Gene3D" id="2.30.130.40">
    <property type="entry name" value="LON domain-like"/>
    <property type="match status" value="1"/>
</dbReference>
<dbReference type="Pfam" id="PF02190">
    <property type="entry name" value="LON_substr_bdg"/>
    <property type="match status" value="1"/>
</dbReference>
<gene>
    <name evidence="2" type="ORF">JDN41_07390</name>
</gene>
<dbReference type="PROSITE" id="PS51787">
    <property type="entry name" value="LON_N"/>
    <property type="match status" value="1"/>
</dbReference>
<dbReference type="InterPro" id="IPR003111">
    <property type="entry name" value="Lon_prtase_N"/>
</dbReference>
<protein>
    <submittedName>
        <fullName evidence="2">LON peptidase substrate-binding domain-containing protein</fullName>
    </submittedName>
</protein>
<keyword evidence="3" id="KW-1185">Reference proteome</keyword>
<dbReference type="Proteomes" id="UP000623250">
    <property type="component" value="Unassembled WGS sequence"/>
</dbReference>
<evidence type="ECO:0000313" key="2">
    <source>
        <dbReference type="EMBL" id="MBJ7543378.1"/>
    </source>
</evidence>
<dbReference type="SMART" id="SM00464">
    <property type="entry name" value="LON"/>
    <property type="match status" value="1"/>
</dbReference>
<dbReference type="SUPFAM" id="SSF88697">
    <property type="entry name" value="PUA domain-like"/>
    <property type="match status" value="1"/>
</dbReference>
<proteinExistence type="predicted"/>
<dbReference type="InterPro" id="IPR015947">
    <property type="entry name" value="PUA-like_sf"/>
</dbReference>
<organism evidence="2 3">
    <name type="scientific">Rhodomicrobium udaipurense</name>
    <dbReference type="NCBI Taxonomy" id="1202716"/>
    <lineage>
        <taxon>Bacteria</taxon>
        <taxon>Pseudomonadati</taxon>
        <taxon>Pseudomonadota</taxon>
        <taxon>Alphaproteobacteria</taxon>
        <taxon>Hyphomicrobiales</taxon>
        <taxon>Hyphomicrobiaceae</taxon>
        <taxon>Rhodomicrobium</taxon>
    </lineage>
</organism>